<evidence type="ECO:0000313" key="4">
    <source>
        <dbReference type="Proteomes" id="UP001221268"/>
    </source>
</evidence>
<keyword evidence="4" id="KW-1185">Reference proteome</keyword>
<dbReference type="Proteomes" id="UP001221268">
    <property type="component" value="Chromosome"/>
</dbReference>
<name>A0AAW5AKA4_9NEIS</name>
<accession>A0AAW5AKA4</accession>
<dbReference type="EMBL" id="CP116766">
    <property type="protein sequence ID" value="WCL70722.1"/>
    <property type="molecule type" value="Genomic_DNA"/>
</dbReference>
<dbReference type="RefSeq" id="WP_237090573.1">
    <property type="nucleotide sequence ID" value="NZ_CP116766.1"/>
</dbReference>
<protein>
    <submittedName>
        <fullName evidence="1">Pyridoxamine 5'-phosphate oxidase family protein</fullName>
    </submittedName>
</protein>
<evidence type="ECO:0000313" key="2">
    <source>
        <dbReference type="EMBL" id="WCL70722.1"/>
    </source>
</evidence>
<reference evidence="2 4" key="2">
    <citation type="submission" date="2023-01" db="EMBL/GenBank/DDBJ databases">
        <authorList>
            <person name="Yang C."/>
        </authorList>
    </citation>
    <scope>NUCLEOTIDE SEQUENCE [LARGE SCALE GENOMIC DNA]</scope>
    <source>
        <strain evidence="2 4">ZJ106</strain>
    </source>
</reference>
<organism evidence="1 3">
    <name type="scientific">Neisseria lisongii</name>
    <dbReference type="NCBI Taxonomy" id="2912188"/>
    <lineage>
        <taxon>Bacteria</taxon>
        <taxon>Pseudomonadati</taxon>
        <taxon>Pseudomonadota</taxon>
        <taxon>Betaproteobacteria</taxon>
        <taxon>Neisseriales</taxon>
        <taxon>Neisseriaceae</taxon>
        <taxon>Neisseria</taxon>
    </lineage>
</organism>
<proteinExistence type="predicted"/>
<evidence type="ECO:0000313" key="3">
    <source>
        <dbReference type="Proteomes" id="UP001201397"/>
    </source>
</evidence>
<dbReference type="AlphaFoldDB" id="A0AAW5AKA4"/>
<reference evidence="1" key="1">
    <citation type="submission" date="2022-01" db="EMBL/GenBank/DDBJ databases">
        <title>Neisseria sp. ZJ104.</title>
        <authorList>
            <person name="Yang C."/>
        </authorList>
    </citation>
    <scope>NUCLEOTIDE SEQUENCE</scope>
    <source>
        <strain evidence="1">ZJ104</strain>
    </source>
</reference>
<sequence length="158" mass="18050">MPENIFKQVALDILRLHQQTTYSLLATRFCDECEVHDAAYITLNGRYYVWLPCTPAGENDTGILLIEDERLQARLSWVGQTRPLHQKDSLYRRIMSALQRRMRHTKEMLKAADACLLEVIPQHGRLTTGTKDLSLSPNDLVKALYPAAHQFHSGAYAL</sequence>
<dbReference type="EMBL" id="JAKKDL010000001">
    <property type="protein sequence ID" value="MCF7528890.1"/>
    <property type="molecule type" value="Genomic_DNA"/>
</dbReference>
<evidence type="ECO:0000313" key="1">
    <source>
        <dbReference type="EMBL" id="MCF7528890.1"/>
    </source>
</evidence>
<gene>
    <name evidence="1" type="ORF">L4H06_01370</name>
    <name evidence="2" type="ORF">PJU73_04855</name>
</gene>
<dbReference type="Proteomes" id="UP001201397">
    <property type="component" value="Unassembled WGS sequence"/>
</dbReference>